<sequence>MSTDARGAEWDATIGVRLNCATCSRALVDICDTSMITPRSLRRCTACWPIGDRPSRASVESLKNGSGRDESDQALLPM</sequence>
<evidence type="ECO:0000313" key="2">
    <source>
        <dbReference type="EMBL" id="KWV85088.1"/>
    </source>
</evidence>
<protein>
    <submittedName>
        <fullName evidence="2">Uncharacterized protein</fullName>
    </submittedName>
</protein>
<gene>
    <name evidence="2" type="ORF">PFLmoz3_05271</name>
</gene>
<dbReference type="PATRIC" id="fig|294.194.peg.5848"/>
<organism evidence="2 3">
    <name type="scientific">Pseudomonas fluorescens</name>
    <dbReference type="NCBI Taxonomy" id="294"/>
    <lineage>
        <taxon>Bacteria</taxon>
        <taxon>Pseudomonadati</taxon>
        <taxon>Pseudomonadota</taxon>
        <taxon>Gammaproteobacteria</taxon>
        <taxon>Pseudomonadales</taxon>
        <taxon>Pseudomonadaceae</taxon>
        <taxon>Pseudomonas</taxon>
    </lineage>
</organism>
<proteinExistence type="predicted"/>
<accession>A0A109LCF3</accession>
<name>A0A109LCF3_PSEFL</name>
<comment type="caution">
    <text evidence="2">The sequence shown here is derived from an EMBL/GenBank/DDBJ whole genome shotgun (WGS) entry which is preliminary data.</text>
</comment>
<dbReference type="EMBL" id="LCYA01000143">
    <property type="protein sequence ID" value="KWV85088.1"/>
    <property type="molecule type" value="Genomic_DNA"/>
</dbReference>
<dbReference type="Proteomes" id="UP000061348">
    <property type="component" value="Unassembled WGS sequence"/>
</dbReference>
<dbReference type="AlphaFoldDB" id="A0A109LCF3"/>
<feature type="region of interest" description="Disordered" evidence="1">
    <location>
        <begin position="57"/>
        <end position="78"/>
    </location>
</feature>
<reference evidence="2 3" key="1">
    <citation type="submission" date="2015-05" db="EMBL/GenBank/DDBJ databases">
        <title>A genomic and transcriptomic approach to investigate the blue pigment phenotype in Pseudomonas fluorescens.</title>
        <authorList>
            <person name="Andreani N.A."/>
            <person name="Cardazzo B."/>
        </authorList>
    </citation>
    <scope>NUCLEOTIDE SEQUENCE [LARGE SCALE GENOMIC DNA]</scope>
    <source>
        <strain evidence="2 3">Ps_22</strain>
    </source>
</reference>
<evidence type="ECO:0000256" key="1">
    <source>
        <dbReference type="SAM" id="MobiDB-lite"/>
    </source>
</evidence>
<evidence type="ECO:0000313" key="3">
    <source>
        <dbReference type="Proteomes" id="UP000061348"/>
    </source>
</evidence>